<evidence type="ECO:0000256" key="3">
    <source>
        <dbReference type="ARBA" id="ARBA00005493"/>
    </source>
</evidence>
<keyword evidence="5 14" id="KW-0004">4Fe-4S</keyword>
<dbReference type="EMBL" id="JACYTR010000045">
    <property type="protein sequence ID" value="MBD8527264.1"/>
    <property type="molecule type" value="Genomic_DNA"/>
</dbReference>
<gene>
    <name evidence="18" type="primary">hemN</name>
    <name evidence="18" type="ORF">IFO71_16090</name>
</gene>
<keyword evidence="19" id="KW-1185">Reference proteome</keyword>
<dbReference type="GO" id="GO:0051539">
    <property type="term" value="F:4 iron, 4 sulfur cluster binding"/>
    <property type="evidence" value="ECO:0007669"/>
    <property type="project" value="UniProtKB-KW"/>
</dbReference>
<dbReference type="AlphaFoldDB" id="A0AAW3ZRP9"/>
<evidence type="ECO:0000256" key="9">
    <source>
        <dbReference type="ARBA" id="ARBA00023002"/>
    </source>
</evidence>
<dbReference type="PANTHER" id="PTHR13932">
    <property type="entry name" value="COPROPORPHYRINIGEN III OXIDASE"/>
    <property type="match status" value="1"/>
</dbReference>
<evidence type="ECO:0000256" key="15">
    <source>
        <dbReference type="PIRSR" id="PIRSR000167-1"/>
    </source>
</evidence>
<evidence type="ECO:0000256" key="2">
    <source>
        <dbReference type="ARBA" id="ARBA00004785"/>
    </source>
</evidence>
<evidence type="ECO:0000256" key="8">
    <source>
        <dbReference type="ARBA" id="ARBA00022723"/>
    </source>
</evidence>
<keyword evidence="7 14" id="KW-0949">S-adenosyl-L-methionine</keyword>
<organism evidence="18 19">
    <name type="scientific">Pseudomarimonas arenosa</name>
    <dbReference type="NCBI Taxonomy" id="2774145"/>
    <lineage>
        <taxon>Bacteria</taxon>
        <taxon>Pseudomonadati</taxon>
        <taxon>Pseudomonadota</taxon>
        <taxon>Gammaproteobacteria</taxon>
        <taxon>Lysobacterales</taxon>
        <taxon>Lysobacteraceae</taxon>
        <taxon>Pseudomarimonas</taxon>
    </lineage>
</organism>
<name>A0AAW3ZRP9_9GAMM</name>
<comment type="catalytic activity">
    <reaction evidence="13 14">
        <text>coproporphyrinogen III + 2 S-adenosyl-L-methionine = protoporphyrinogen IX + 2 5'-deoxyadenosine + 2 L-methionine + 2 CO2</text>
        <dbReference type="Rhea" id="RHEA:15425"/>
        <dbReference type="ChEBI" id="CHEBI:16526"/>
        <dbReference type="ChEBI" id="CHEBI:17319"/>
        <dbReference type="ChEBI" id="CHEBI:57307"/>
        <dbReference type="ChEBI" id="CHEBI:57309"/>
        <dbReference type="ChEBI" id="CHEBI:57844"/>
        <dbReference type="ChEBI" id="CHEBI:59789"/>
        <dbReference type="EC" id="1.3.98.3"/>
    </reaction>
</comment>
<dbReference type="CDD" id="cd01335">
    <property type="entry name" value="Radical_SAM"/>
    <property type="match status" value="1"/>
</dbReference>
<keyword evidence="10 14" id="KW-0408">Iron</keyword>
<dbReference type="GO" id="GO:0006782">
    <property type="term" value="P:protoporphyrinogen IX biosynthetic process"/>
    <property type="evidence" value="ECO:0007669"/>
    <property type="project" value="TreeGrafter"/>
</dbReference>
<proteinExistence type="inferred from homology"/>
<dbReference type="Gene3D" id="3.30.750.200">
    <property type="match status" value="1"/>
</dbReference>
<feature type="binding site" evidence="16">
    <location>
        <position position="73"/>
    </location>
    <ligand>
        <name>[4Fe-4S] cluster</name>
        <dbReference type="ChEBI" id="CHEBI:49883"/>
        <note>4Fe-4S-S-AdoMet</note>
    </ligand>
</feature>
<comment type="similarity">
    <text evidence="3 14">Belongs to the anaerobic coproporphyrinogen-III oxidase family.</text>
</comment>
<feature type="binding site" evidence="16">
    <location>
        <position position="66"/>
    </location>
    <ligand>
        <name>[4Fe-4S] cluster</name>
        <dbReference type="ChEBI" id="CHEBI:49883"/>
        <note>4Fe-4S-S-AdoMet</note>
    </ligand>
</feature>
<dbReference type="EC" id="1.3.98.3" evidence="14"/>
<evidence type="ECO:0000313" key="19">
    <source>
        <dbReference type="Proteomes" id="UP000613768"/>
    </source>
</evidence>
<evidence type="ECO:0000256" key="12">
    <source>
        <dbReference type="ARBA" id="ARBA00023244"/>
    </source>
</evidence>
<sequence length="463" mass="52719">MITSAPRFDAELLRRYDRPGPRYTSYPTAPQFTSLYGEAAFRQALSRSNEDPIPRPLSLYSHVPFCFSPCFYCGCNRVITRDKQRAAVYVEHLNQEISRTAPLVDRDREVIQLHFGGGTPNFLEPSQIGEIIRCLFNRFLPSLSAKRDFSIELDPRTIDADGIAELASYGLNRASLGVQDFDPEVQEAINRRQSIEQTESVLQACRQNGMRSINIDLIYGLPKQTEAGFGTTLDRVIEQRPDRLAIYSYAHLPQLFKAQRQIQSEDLPSPDAKLALLGLAIDKLGAAGYRYIGMDHFALPEDELAKAQDNRQLHRNFMGYTTHAQSDLIGFGVSSISHVGKLYSQNQRDLPNWQQALDSGHLPAFRGIELDKDDLLRADLIQQLMCHGEVDIAALEQLHEIRFSHYFAESIERLQPLLDDNLAQLDCNYLRATERGRLLLRNIAMCFDRYLKHEEPRQFSKAI</sequence>
<dbReference type="PROSITE" id="PS51918">
    <property type="entry name" value="RADICAL_SAM"/>
    <property type="match status" value="1"/>
</dbReference>
<dbReference type="SFLD" id="SFLDS00029">
    <property type="entry name" value="Radical_SAM"/>
    <property type="match status" value="1"/>
</dbReference>
<feature type="binding site" evidence="16">
    <location>
        <position position="70"/>
    </location>
    <ligand>
        <name>[4Fe-4S] cluster</name>
        <dbReference type="ChEBI" id="CHEBI:49883"/>
        <note>4Fe-4S-S-AdoMet</note>
    </ligand>
</feature>
<feature type="binding site" evidence="15">
    <location>
        <position position="250"/>
    </location>
    <ligand>
        <name>S-adenosyl-L-methionine</name>
        <dbReference type="ChEBI" id="CHEBI:59789"/>
        <label>2</label>
    </ligand>
</feature>
<dbReference type="PIRSF" id="PIRSF000167">
    <property type="entry name" value="HemN"/>
    <property type="match status" value="1"/>
</dbReference>
<feature type="binding site" evidence="15">
    <location>
        <position position="117"/>
    </location>
    <ligand>
        <name>S-adenosyl-L-methionine</name>
        <dbReference type="ChEBI" id="CHEBI:59789"/>
        <label>1</label>
    </ligand>
</feature>
<dbReference type="PANTHER" id="PTHR13932:SF6">
    <property type="entry name" value="OXYGEN-INDEPENDENT COPROPORPHYRINOGEN III OXIDASE"/>
    <property type="match status" value="1"/>
</dbReference>
<dbReference type="SFLD" id="SFLDG01065">
    <property type="entry name" value="anaerobic_coproporphyrinogen-I"/>
    <property type="match status" value="1"/>
</dbReference>
<feature type="binding site" evidence="15">
    <location>
        <position position="60"/>
    </location>
    <ligand>
        <name>S-adenosyl-L-methionine</name>
        <dbReference type="ChEBI" id="CHEBI:59789"/>
        <label>1</label>
    </ligand>
</feature>
<dbReference type="GO" id="GO:0046872">
    <property type="term" value="F:metal ion binding"/>
    <property type="evidence" value="ECO:0007669"/>
    <property type="project" value="UniProtKB-KW"/>
</dbReference>
<dbReference type="InterPro" id="IPR058240">
    <property type="entry name" value="rSAM_sf"/>
</dbReference>
<feature type="binding site" evidence="15">
    <location>
        <position position="336"/>
    </location>
    <ligand>
        <name>S-adenosyl-L-methionine</name>
        <dbReference type="ChEBI" id="CHEBI:59789"/>
        <label>1</label>
    </ligand>
</feature>
<dbReference type="InterPro" id="IPR010723">
    <property type="entry name" value="HemN_C"/>
</dbReference>
<comment type="pathway">
    <text evidence="2 14">Porphyrin-containing compound metabolism; protoporphyrin-IX biosynthesis; protoporphyrinogen-IX from coproporphyrinogen-III (AdoMet route): step 1/1.</text>
</comment>
<dbReference type="GO" id="GO:0051989">
    <property type="term" value="F:coproporphyrinogen dehydrogenase activity"/>
    <property type="evidence" value="ECO:0007669"/>
    <property type="project" value="UniProtKB-EC"/>
</dbReference>
<protein>
    <recommendedName>
        <fullName evidence="14">Coproporphyrinogen-III oxidase</fullName>
        <ecNumber evidence="14">1.3.98.3</ecNumber>
    </recommendedName>
</protein>
<evidence type="ECO:0000313" key="18">
    <source>
        <dbReference type="EMBL" id="MBD8527264.1"/>
    </source>
</evidence>
<evidence type="ECO:0000256" key="14">
    <source>
        <dbReference type="PIRNR" id="PIRNR000167"/>
    </source>
</evidence>
<dbReference type="GO" id="GO:0005737">
    <property type="term" value="C:cytoplasm"/>
    <property type="evidence" value="ECO:0007669"/>
    <property type="project" value="UniProtKB-SubCell"/>
</dbReference>
<evidence type="ECO:0000256" key="7">
    <source>
        <dbReference type="ARBA" id="ARBA00022691"/>
    </source>
</evidence>
<feature type="binding site" evidence="15">
    <location>
        <position position="152"/>
    </location>
    <ligand>
        <name>S-adenosyl-L-methionine</name>
        <dbReference type="ChEBI" id="CHEBI:59789"/>
        <label>1</label>
    </ligand>
</feature>
<evidence type="ECO:0000256" key="10">
    <source>
        <dbReference type="ARBA" id="ARBA00023004"/>
    </source>
</evidence>
<evidence type="ECO:0000256" key="11">
    <source>
        <dbReference type="ARBA" id="ARBA00023014"/>
    </source>
</evidence>
<feature type="domain" description="Radical SAM core" evidence="17">
    <location>
        <begin position="51"/>
        <end position="287"/>
    </location>
</feature>
<reference evidence="18 19" key="1">
    <citation type="submission" date="2020-09" db="EMBL/GenBank/DDBJ databases">
        <title>Pseudoxanthomonas sp. CAU 1598 isolated from sand of Yaerae Beach.</title>
        <authorList>
            <person name="Kim W."/>
        </authorList>
    </citation>
    <scope>NUCLEOTIDE SEQUENCE [LARGE SCALE GENOMIC DNA]</scope>
    <source>
        <strain evidence="18 19">CAU 1598</strain>
    </source>
</reference>
<dbReference type="FunFam" id="1.10.10.920:FF:000001">
    <property type="entry name" value="Coproporphyrinogen-III oxidase"/>
    <property type="match status" value="1"/>
</dbReference>
<dbReference type="SMART" id="SM00729">
    <property type="entry name" value="Elp3"/>
    <property type="match status" value="1"/>
</dbReference>
<dbReference type="Proteomes" id="UP000613768">
    <property type="component" value="Unassembled WGS sequence"/>
</dbReference>
<dbReference type="Pfam" id="PF06969">
    <property type="entry name" value="HemN_C"/>
    <property type="match status" value="1"/>
</dbReference>
<dbReference type="InterPro" id="IPR007197">
    <property type="entry name" value="rSAM"/>
</dbReference>
<dbReference type="GO" id="GO:0004109">
    <property type="term" value="F:coproporphyrinogen oxidase activity"/>
    <property type="evidence" value="ECO:0007669"/>
    <property type="project" value="InterPro"/>
</dbReference>
<evidence type="ECO:0000256" key="4">
    <source>
        <dbReference type="ARBA" id="ARBA00011245"/>
    </source>
</evidence>
<dbReference type="InterPro" id="IPR006638">
    <property type="entry name" value="Elp3/MiaA/NifB-like_rSAM"/>
</dbReference>
<evidence type="ECO:0000259" key="17">
    <source>
        <dbReference type="PROSITE" id="PS51918"/>
    </source>
</evidence>
<dbReference type="Pfam" id="PF04055">
    <property type="entry name" value="Radical_SAM"/>
    <property type="match status" value="1"/>
</dbReference>
<evidence type="ECO:0000256" key="5">
    <source>
        <dbReference type="ARBA" id="ARBA00022485"/>
    </source>
</evidence>
<feature type="binding site" evidence="15">
    <location>
        <position position="191"/>
    </location>
    <ligand>
        <name>S-adenosyl-L-methionine</name>
        <dbReference type="ChEBI" id="CHEBI:59789"/>
        <label>2</label>
    </ligand>
</feature>
<comment type="subunit">
    <text evidence="4">Monomer.</text>
</comment>
<evidence type="ECO:0000256" key="6">
    <source>
        <dbReference type="ARBA" id="ARBA00022490"/>
    </source>
</evidence>
<accession>A0AAW3ZRP9</accession>
<dbReference type="InterPro" id="IPR004558">
    <property type="entry name" value="Coprogen_oxidase_HemN"/>
</dbReference>
<dbReference type="Gene3D" id="1.10.10.920">
    <property type="match status" value="1"/>
</dbReference>
<keyword evidence="8 14" id="KW-0479">Metal-binding</keyword>
<feature type="binding site" evidence="15">
    <location>
        <begin position="118"/>
        <end position="119"/>
    </location>
    <ligand>
        <name>S-adenosyl-L-methionine</name>
        <dbReference type="ChEBI" id="CHEBI:59789"/>
        <label>2</label>
    </ligand>
</feature>
<keyword evidence="9 14" id="KW-0560">Oxidoreductase</keyword>
<feature type="binding site" evidence="15">
    <location>
        <position position="179"/>
    </location>
    <ligand>
        <name>S-adenosyl-L-methionine</name>
        <dbReference type="ChEBI" id="CHEBI:59789"/>
        <label>2</label>
    </ligand>
</feature>
<dbReference type="NCBIfam" id="TIGR00538">
    <property type="entry name" value="hemN"/>
    <property type="match status" value="1"/>
</dbReference>
<keyword evidence="11 14" id="KW-0411">Iron-sulfur</keyword>
<comment type="cofactor">
    <cofactor evidence="14 16">
        <name>[4Fe-4S] cluster</name>
        <dbReference type="ChEBI" id="CHEBI:49883"/>
    </cofactor>
    <text evidence="14 16">Binds 1 [4Fe-4S] cluster. The cluster is coordinated with 3 cysteines and an exchangeable S-adenosyl-L-methionine.</text>
</comment>
<dbReference type="SUPFAM" id="SSF102114">
    <property type="entry name" value="Radical SAM enzymes"/>
    <property type="match status" value="1"/>
</dbReference>
<feature type="binding site" evidence="15">
    <location>
        <position position="216"/>
    </location>
    <ligand>
        <name>S-adenosyl-L-methionine</name>
        <dbReference type="ChEBI" id="CHEBI:59789"/>
        <label>2</label>
    </ligand>
</feature>
<dbReference type="InterPro" id="IPR034505">
    <property type="entry name" value="Coproporphyrinogen-III_oxidase"/>
</dbReference>
<keyword evidence="6 14" id="KW-0963">Cytoplasm</keyword>
<comment type="caution">
    <text evidence="18">The sequence shown here is derived from an EMBL/GenBank/DDBJ whole genome shotgun (WGS) entry which is preliminary data.</text>
</comment>
<dbReference type="RefSeq" id="WP_192030686.1">
    <property type="nucleotide sequence ID" value="NZ_JACYTR010000045.1"/>
</dbReference>
<keyword evidence="12 14" id="KW-0627">Porphyrin biosynthesis</keyword>
<evidence type="ECO:0000256" key="13">
    <source>
        <dbReference type="ARBA" id="ARBA00048321"/>
    </source>
</evidence>
<evidence type="ECO:0000256" key="1">
    <source>
        <dbReference type="ARBA" id="ARBA00004496"/>
    </source>
</evidence>
<evidence type="ECO:0000256" key="16">
    <source>
        <dbReference type="PIRSR" id="PIRSR000167-2"/>
    </source>
</evidence>
<comment type="subcellular location">
    <subcellularLocation>
        <location evidence="1 14">Cytoplasm</location>
    </subcellularLocation>
</comment>
<feature type="binding site" evidence="15">
    <location>
        <begin position="72"/>
        <end position="74"/>
    </location>
    <ligand>
        <name>S-adenosyl-L-methionine</name>
        <dbReference type="ChEBI" id="CHEBI:59789"/>
        <label>2</label>
    </ligand>
</feature>